<name>A0A0F3GYV5_9BACT</name>
<proteinExistence type="predicted"/>
<dbReference type="Gene3D" id="3.40.50.300">
    <property type="entry name" value="P-loop containing nucleotide triphosphate hydrolases"/>
    <property type="match status" value="1"/>
</dbReference>
<dbReference type="AlphaFoldDB" id="A0A0F3GYV5"/>
<dbReference type="Proteomes" id="UP000033423">
    <property type="component" value="Unassembled WGS sequence"/>
</dbReference>
<dbReference type="EMBL" id="LACI01000327">
    <property type="protein sequence ID" value="KJU87091.1"/>
    <property type="molecule type" value="Genomic_DNA"/>
</dbReference>
<evidence type="ECO:0000313" key="2">
    <source>
        <dbReference type="EMBL" id="KJU87091.1"/>
    </source>
</evidence>
<dbReference type="InterPro" id="IPR041685">
    <property type="entry name" value="AAA_GajA/Old/RecF-like"/>
</dbReference>
<evidence type="ECO:0000259" key="1">
    <source>
        <dbReference type="Pfam" id="PF13175"/>
    </source>
</evidence>
<gene>
    <name evidence="2" type="ORF">MBAV_000714</name>
</gene>
<feature type="domain" description="Endonuclease GajA/Old nuclease/RecF-like AAA" evidence="1">
    <location>
        <begin position="1"/>
        <end position="61"/>
    </location>
</feature>
<sequence>MLTEIGLKNFKCFASKTVIPVNKMNLFTGLNGRGKSTVLQSLLLMRQSIEKSRTTDKIHLNGSCVELGYFKDVSNSAREPIELNF</sequence>
<organism evidence="2 3">
    <name type="scientific">Candidatus Magnetobacterium bavaricum</name>
    <dbReference type="NCBI Taxonomy" id="29290"/>
    <lineage>
        <taxon>Bacteria</taxon>
        <taxon>Pseudomonadati</taxon>
        <taxon>Nitrospirota</taxon>
        <taxon>Thermodesulfovibrionia</taxon>
        <taxon>Thermodesulfovibrionales</taxon>
        <taxon>Candidatus Magnetobacteriaceae</taxon>
        <taxon>Candidatus Magnetobacterium</taxon>
    </lineage>
</organism>
<dbReference type="Pfam" id="PF13175">
    <property type="entry name" value="AAA_15"/>
    <property type="match status" value="1"/>
</dbReference>
<keyword evidence="3" id="KW-1185">Reference proteome</keyword>
<dbReference type="SUPFAM" id="SSF52540">
    <property type="entry name" value="P-loop containing nucleoside triphosphate hydrolases"/>
    <property type="match status" value="1"/>
</dbReference>
<protein>
    <recommendedName>
        <fullName evidence="1">Endonuclease GajA/Old nuclease/RecF-like AAA domain-containing protein</fullName>
    </recommendedName>
</protein>
<dbReference type="InterPro" id="IPR027417">
    <property type="entry name" value="P-loop_NTPase"/>
</dbReference>
<evidence type="ECO:0000313" key="3">
    <source>
        <dbReference type="Proteomes" id="UP000033423"/>
    </source>
</evidence>
<feature type="non-terminal residue" evidence="2">
    <location>
        <position position="85"/>
    </location>
</feature>
<comment type="caution">
    <text evidence="2">The sequence shown here is derived from an EMBL/GenBank/DDBJ whole genome shotgun (WGS) entry which is preliminary data.</text>
</comment>
<accession>A0A0F3GYV5</accession>
<reference evidence="2 3" key="1">
    <citation type="submission" date="2015-02" db="EMBL/GenBank/DDBJ databases">
        <title>Single-cell genomics of uncultivated deep-branching MTB reveals a conserved set of magnetosome genes.</title>
        <authorList>
            <person name="Kolinko S."/>
            <person name="Richter M."/>
            <person name="Glockner F.O."/>
            <person name="Brachmann A."/>
            <person name="Schuler D."/>
        </authorList>
    </citation>
    <scope>NUCLEOTIDE SEQUENCE [LARGE SCALE GENOMIC DNA]</scope>
    <source>
        <strain evidence="2">TM-1</strain>
    </source>
</reference>